<dbReference type="Proteomes" id="UP000479710">
    <property type="component" value="Unassembled WGS sequence"/>
</dbReference>
<dbReference type="OrthoDB" id="692807at2759"/>
<protein>
    <submittedName>
        <fullName evidence="1">Uncharacterized protein</fullName>
    </submittedName>
</protein>
<gene>
    <name evidence="1" type="ORF">E2562_002551</name>
</gene>
<comment type="caution">
    <text evidence="1">The sequence shown here is derived from an EMBL/GenBank/DDBJ whole genome shotgun (WGS) entry which is preliminary data.</text>
</comment>
<name>A0A6G1F311_9ORYZ</name>
<evidence type="ECO:0000313" key="2">
    <source>
        <dbReference type="Proteomes" id="UP000479710"/>
    </source>
</evidence>
<evidence type="ECO:0000313" key="1">
    <source>
        <dbReference type="EMBL" id="KAF0931202.1"/>
    </source>
</evidence>
<accession>A0A6G1F311</accession>
<dbReference type="AlphaFoldDB" id="A0A6G1F311"/>
<dbReference type="EMBL" id="SPHZ02000001">
    <property type="protein sequence ID" value="KAF0931202.1"/>
    <property type="molecule type" value="Genomic_DNA"/>
</dbReference>
<dbReference type="PANTHER" id="PTHR34788">
    <property type="entry name" value="F15I1.22"/>
    <property type="match status" value="1"/>
</dbReference>
<organism evidence="1 2">
    <name type="scientific">Oryza meyeriana var. granulata</name>
    <dbReference type="NCBI Taxonomy" id="110450"/>
    <lineage>
        <taxon>Eukaryota</taxon>
        <taxon>Viridiplantae</taxon>
        <taxon>Streptophyta</taxon>
        <taxon>Embryophyta</taxon>
        <taxon>Tracheophyta</taxon>
        <taxon>Spermatophyta</taxon>
        <taxon>Magnoliopsida</taxon>
        <taxon>Liliopsida</taxon>
        <taxon>Poales</taxon>
        <taxon>Poaceae</taxon>
        <taxon>BOP clade</taxon>
        <taxon>Oryzoideae</taxon>
        <taxon>Oryzeae</taxon>
        <taxon>Oryzinae</taxon>
        <taxon>Oryza</taxon>
        <taxon>Oryza meyeriana</taxon>
    </lineage>
</organism>
<sequence length="127" mass="13630">MGDGQHTGAGHAGARRVKLFRVPRRPARAAGAGAPLVPAGGRKKRKMAVARLGGAGGRRRLFGAFRRLRLRWLAALYRRSLRRLRAYYAKVVQDLLEGAAAMSTLRAQAAADCSFGTAFVPVVAVGY</sequence>
<dbReference type="PANTHER" id="PTHR34788:SF13">
    <property type="entry name" value="OS02G0779300 PROTEIN"/>
    <property type="match status" value="1"/>
</dbReference>
<reference evidence="1 2" key="1">
    <citation type="submission" date="2019-11" db="EMBL/GenBank/DDBJ databases">
        <title>Whole genome sequence of Oryza granulata.</title>
        <authorList>
            <person name="Li W."/>
        </authorList>
    </citation>
    <scope>NUCLEOTIDE SEQUENCE [LARGE SCALE GENOMIC DNA]</scope>
    <source>
        <strain evidence="2">cv. Menghai</strain>
        <tissue evidence="1">Leaf</tissue>
    </source>
</reference>
<keyword evidence="2" id="KW-1185">Reference proteome</keyword>
<proteinExistence type="predicted"/>